<feature type="transmembrane region" description="Helical" evidence="6">
    <location>
        <begin position="263"/>
        <end position="282"/>
    </location>
</feature>
<feature type="transmembrane region" description="Helical" evidence="6">
    <location>
        <begin position="12"/>
        <end position="35"/>
    </location>
</feature>
<feature type="transmembrane region" description="Helical" evidence="6">
    <location>
        <begin position="374"/>
        <end position="398"/>
    </location>
</feature>
<accession>A0AAE6IUN8</accession>
<keyword evidence="3 6" id="KW-0812">Transmembrane</keyword>
<feature type="transmembrane region" description="Helical" evidence="6">
    <location>
        <begin position="179"/>
        <end position="200"/>
    </location>
</feature>
<evidence type="ECO:0000256" key="4">
    <source>
        <dbReference type="ARBA" id="ARBA00022989"/>
    </source>
</evidence>
<evidence type="ECO:0000256" key="2">
    <source>
        <dbReference type="ARBA" id="ARBA00022448"/>
    </source>
</evidence>
<dbReference type="SUPFAM" id="SSF161070">
    <property type="entry name" value="SNF-like"/>
    <property type="match status" value="1"/>
</dbReference>
<dbReference type="InterPro" id="IPR000175">
    <property type="entry name" value="Na/ntran_symport"/>
</dbReference>
<name>A0AAE6IUN8_TREPH</name>
<protein>
    <submittedName>
        <fullName evidence="7">Sodium-dependent transporter</fullName>
    </submittedName>
</protein>
<keyword evidence="5 6" id="KW-0472">Membrane</keyword>
<dbReference type="PROSITE" id="PS51257">
    <property type="entry name" value="PROKAR_LIPOPROTEIN"/>
    <property type="match status" value="1"/>
</dbReference>
<dbReference type="GO" id="GO:0016020">
    <property type="term" value="C:membrane"/>
    <property type="evidence" value="ECO:0007669"/>
    <property type="project" value="UniProtKB-SubCell"/>
</dbReference>
<feature type="transmembrane region" description="Helical" evidence="6">
    <location>
        <begin position="220"/>
        <end position="242"/>
    </location>
</feature>
<gene>
    <name evidence="7" type="ORF">FUT82_11580</name>
</gene>
<dbReference type="PANTHER" id="PTHR42948">
    <property type="entry name" value="TRANSPORTER"/>
    <property type="match status" value="1"/>
</dbReference>
<proteinExistence type="predicted"/>
<dbReference type="Proteomes" id="UP000323594">
    <property type="component" value="Chromosome"/>
</dbReference>
<feature type="transmembrane region" description="Helical" evidence="6">
    <location>
        <begin position="95"/>
        <end position="119"/>
    </location>
</feature>
<feature type="transmembrane region" description="Helical" evidence="6">
    <location>
        <begin position="302"/>
        <end position="326"/>
    </location>
</feature>
<dbReference type="CDD" id="cd10336">
    <property type="entry name" value="SLC6sbd_Tyt1-Like"/>
    <property type="match status" value="1"/>
</dbReference>
<dbReference type="EMBL" id="CP042817">
    <property type="protein sequence ID" value="QEJ98572.1"/>
    <property type="molecule type" value="Genomic_DNA"/>
</dbReference>
<evidence type="ECO:0000256" key="3">
    <source>
        <dbReference type="ARBA" id="ARBA00022692"/>
    </source>
</evidence>
<keyword evidence="4 6" id="KW-1133">Transmembrane helix</keyword>
<feature type="transmembrane region" description="Helical" evidence="6">
    <location>
        <begin position="347"/>
        <end position="368"/>
    </location>
</feature>
<evidence type="ECO:0000313" key="8">
    <source>
        <dbReference type="Proteomes" id="UP000323594"/>
    </source>
</evidence>
<dbReference type="PRINTS" id="PR00176">
    <property type="entry name" value="NANEUSMPORT"/>
</dbReference>
<comment type="subcellular location">
    <subcellularLocation>
        <location evidence="1">Membrane</location>
        <topology evidence="1">Multi-pass membrane protein</topology>
    </subcellularLocation>
</comment>
<dbReference type="PANTHER" id="PTHR42948:SF1">
    <property type="entry name" value="TRANSPORTER"/>
    <property type="match status" value="1"/>
</dbReference>
<evidence type="ECO:0000313" key="7">
    <source>
        <dbReference type="EMBL" id="QEJ98572.1"/>
    </source>
</evidence>
<reference evidence="7 8" key="1">
    <citation type="submission" date="2019-08" db="EMBL/GenBank/DDBJ databases">
        <authorList>
            <person name="Kuhnert P."/>
        </authorList>
    </citation>
    <scope>NUCLEOTIDE SEQUENCE [LARGE SCALE GENOMIC DNA]</scope>
    <source>
        <strain evidence="7 8">B36.5</strain>
    </source>
</reference>
<dbReference type="RefSeq" id="WP_148879034.1">
    <property type="nucleotide sequence ID" value="NZ_CP042813.1"/>
</dbReference>
<organism evidence="7 8">
    <name type="scientific">Treponema phagedenis</name>
    <dbReference type="NCBI Taxonomy" id="162"/>
    <lineage>
        <taxon>Bacteria</taxon>
        <taxon>Pseudomonadati</taxon>
        <taxon>Spirochaetota</taxon>
        <taxon>Spirochaetia</taxon>
        <taxon>Spirochaetales</taxon>
        <taxon>Treponemataceae</taxon>
        <taxon>Treponema</taxon>
    </lineage>
</organism>
<evidence type="ECO:0000256" key="6">
    <source>
        <dbReference type="SAM" id="Phobius"/>
    </source>
</evidence>
<feature type="transmembrane region" description="Helical" evidence="6">
    <location>
        <begin position="149"/>
        <end position="167"/>
    </location>
</feature>
<sequence length="441" mass="48642">MKTKKQHRRELFSSHIGMLLACVGSAMGLANIWMFPARLGEFGGITFLIPYLIFLFGFSCFGLMGEYAFGKKFRKGPVQAFEQVFVEKNMPQFGVIGWFPVLSLIGVLAAYSVIMGWILKYLVLAITNSFVAMDAPAVFNSFAGTAANIPWTLLTILVTAIIVSLGIQKGIERYSTIMMATFYIVVFFIVIRALTLPNALQGVIHMFTPNWQVFFKMRVWIYALGMAFFTLSLGGAAMVVYGSYMLEETDVPKTARQTAGLDLLASVMCALFTIPAAFSFGFDPGVGPGLLFISIPNIVTRLPAGYIFGILFFLCALFAALTSSIVMLEVPIEALMSKFRISRKNAAILMSVLAAAIAVPLNFSMSVFGRFTDIVTIIIFPLAAVTGGFVIFWVYGAEKCRVDMNQTAKREIKKWFSPYMKYVYVPVCLLVVIMGILFGGL</sequence>
<dbReference type="PROSITE" id="PS50267">
    <property type="entry name" value="NA_NEUROTRAN_SYMP_3"/>
    <property type="match status" value="1"/>
</dbReference>
<evidence type="ECO:0000256" key="5">
    <source>
        <dbReference type="ARBA" id="ARBA00023136"/>
    </source>
</evidence>
<feature type="transmembrane region" description="Helical" evidence="6">
    <location>
        <begin position="419"/>
        <end position="438"/>
    </location>
</feature>
<dbReference type="InterPro" id="IPR037272">
    <property type="entry name" value="SNS_sf"/>
</dbReference>
<dbReference type="AlphaFoldDB" id="A0AAE6IUN8"/>
<evidence type="ECO:0000256" key="1">
    <source>
        <dbReference type="ARBA" id="ARBA00004141"/>
    </source>
</evidence>
<dbReference type="Pfam" id="PF00209">
    <property type="entry name" value="SNF"/>
    <property type="match status" value="2"/>
</dbReference>
<dbReference type="InterPro" id="IPR047218">
    <property type="entry name" value="YocR/YhdH-like"/>
</dbReference>
<keyword evidence="2" id="KW-0813">Transport</keyword>
<feature type="transmembrane region" description="Helical" evidence="6">
    <location>
        <begin position="47"/>
        <end position="69"/>
    </location>
</feature>
<dbReference type="NCBIfam" id="NF037979">
    <property type="entry name" value="Na_transp"/>
    <property type="match status" value="1"/>
</dbReference>